<name>A0ABR7NVA3_9FIRM</name>
<gene>
    <name evidence="7" type="ORF">H8708_12645</name>
</gene>
<dbReference type="Proteomes" id="UP000647491">
    <property type="component" value="Unassembled WGS sequence"/>
</dbReference>
<dbReference type="PANTHER" id="PTHR33507">
    <property type="entry name" value="INNER MEMBRANE PROTEIN YBBJ"/>
    <property type="match status" value="1"/>
</dbReference>
<dbReference type="InterPro" id="IPR002810">
    <property type="entry name" value="NfeD-like_C"/>
</dbReference>
<proteinExistence type="predicted"/>
<evidence type="ECO:0000256" key="5">
    <source>
        <dbReference type="SAM" id="Phobius"/>
    </source>
</evidence>
<feature type="domain" description="NfeD-like C-terminal" evidence="6">
    <location>
        <begin position="80"/>
        <end position="140"/>
    </location>
</feature>
<accession>A0ABR7NVA3</accession>
<evidence type="ECO:0000313" key="7">
    <source>
        <dbReference type="EMBL" id="MBC8600066.1"/>
    </source>
</evidence>
<evidence type="ECO:0000256" key="2">
    <source>
        <dbReference type="ARBA" id="ARBA00022692"/>
    </source>
</evidence>
<sequence length="146" mass="15735">MAMIGWLVVFVALVGIEVGTMALTTIWFAGGALAAFFMALAGLSFQVQMTVFLAVSFVLLIFTRPFAVKYVNKGTVRTNVDGLVGKKARVLEEIDNGSGSGTAVLNGQEWTARAVRDDLVIHKGETVIVKEIRGVKLMVDRISEGE</sequence>
<evidence type="ECO:0000256" key="1">
    <source>
        <dbReference type="ARBA" id="ARBA00004141"/>
    </source>
</evidence>
<reference evidence="7 8" key="1">
    <citation type="submission" date="2020-08" db="EMBL/GenBank/DDBJ databases">
        <title>Genome public.</title>
        <authorList>
            <person name="Liu C."/>
            <person name="Sun Q."/>
        </authorList>
    </citation>
    <scope>NUCLEOTIDE SEQUENCE [LARGE SCALE GENOMIC DNA]</scope>
    <source>
        <strain evidence="7 8">BX10</strain>
    </source>
</reference>
<dbReference type="SUPFAM" id="SSF141322">
    <property type="entry name" value="NfeD domain-like"/>
    <property type="match status" value="1"/>
</dbReference>
<keyword evidence="4 5" id="KW-0472">Membrane</keyword>
<feature type="transmembrane region" description="Helical" evidence="5">
    <location>
        <begin position="32"/>
        <end position="62"/>
    </location>
</feature>
<organism evidence="7 8">
    <name type="scientific">Enterocloster hominis</name>
    <name type="common">ex Liu et al. 2021</name>
    <dbReference type="NCBI Taxonomy" id="2763663"/>
    <lineage>
        <taxon>Bacteria</taxon>
        <taxon>Bacillati</taxon>
        <taxon>Bacillota</taxon>
        <taxon>Clostridia</taxon>
        <taxon>Lachnospirales</taxon>
        <taxon>Lachnospiraceae</taxon>
        <taxon>Enterocloster</taxon>
    </lineage>
</organism>
<dbReference type="RefSeq" id="WP_262428064.1">
    <property type="nucleotide sequence ID" value="NZ_JACRTJ010000027.1"/>
</dbReference>
<dbReference type="Pfam" id="PF01957">
    <property type="entry name" value="NfeD"/>
    <property type="match status" value="1"/>
</dbReference>
<protein>
    <submittedName>
        <fullName evidence="7">NfeD family protein</fullName>
    </submittedName>
</protein>
<evidence type="ECO:0000256" key="4">
    <source>
        <dbReference type="ARBA" id="ARBA00023136"/>
    </source>
</evidence>
<evidence type="ECO:0000259" key="6">
    <source>
        <dbReference type="Pfam" id="PF01957"/>
    </source>
</evidence>
<comment type="subcellular location">
    <subcellularLocation>
        <location evidence="1">Membrane</location>
        <topology evidence="1">Multi-pass membrane protein</topology>
    </subcellularLocation>
</comment>
<comment type="caution">
    <text evidence="7">The sequence shown here is derived from an EMBL/GenBank/DDBJ whole genome shotgun (WGS) entry which is preliminary data.</text>
</comment>
<dbReference type="EMBL" id="JACRTJ010000027">
    <property type="protein sequence ID" value="MBC8600066.1"/>
    <property type="molecule type" value="Genomic_DNA"/>
</dbReference>
<dbReference type="InterPro" id="IPR012340">
    <property type="entry name" value="NA-bd_OB-fold"/>
</dbReference>
<dbReference type="InterPro" id="IPR052165">
    <property type="entry name" value="Membrane_assoc_protease"/>
</dbReference>
<dbReference type="PANTHER" id="PTHR33507:SF3">
    <property type="entry name" value="INNER MEMBRANE PROTEIN YBBJ"/>
    <property type="match status" value="1"/>
</dbReference>
<evidence type="ECO:0000256" key="3">
    <source>
        <dbReference type="ARBA" id="ARBA00022989"/>
    </source>
</evidence>
<keyword evidence="3 5" id="KW-1133">Transmembrane helix</keyword>
<keyword evidence="8" id="KW-1185">Reference proteome</keyword>
<keyword evidence="2 5" id="KW-0812">Transmembrane</keyword>
<evidence type="ECO:0000313" key="8">
    <source>
        <dbReference type="Proteomes" id="UP000647491"/>
    </source>
</evidence>
<dbReference type="Gene3D" id="2.40.50.140">
    <property type="entry name" value="Nucleic acid-binding proteins"/>
    <property type="match status" value="1"/>
</dbReference>